<dbReference type="GO" id="GO:0006071">
    <property type="term" value="P:glycerol metabolic process"/>
    <property type="evidence" value="ECO:0007669"/>
    <property type="project" value="TreeGrafter"/>
</dbReference>
<dbReference type="EC" id="2.7.1.14" evidence="6"/>
<name>A0A7W8H9F8_9FIRM</name>
<evidence type="ECO:0000256" key="3">
    <source>
        <dbReference type="ARBA" id="ARBA00022777"/>
    </source>
</evidence>
<comment type="caution">
    <text evidence="6">The sequence shown here is derived from an EMBL/GenBank/DDBJ whole genome shotgun (WGS) entry which is preliminary data.</text>
</comment>
<feature type="domain" description="Carbohydrate kinase FGGY C-terminal" evidence="5">
    <location>
        <begin position="240"/>
        <end position="434"/>
    </location>
</feature>
<dbReference type="CDD" id="cd07777">
    <property type="entry name" value="ASKHA_NBD_FGGY_SHK"/>
    <property type="match status" value="1"/>
</dbReference>
<keyword evidence="2 6" id="KW-0808">Transferase</keyword>
<proteinExistence type="inferred from homology"/>
<dbReference type="Gene3D" id="3.30.420.40">
    <property type="match status" value="2"/>
</dbReference>
<keyword evidence="7" id="KW-1185">Reference proteome</keyword>
<dbReference type="Pfam" id="PF02782">
    <property type="entry name" value="FGGY_C"/>
    <property type="match status" value="1"/>
</dbReference>
<dbReference type="InterPro" id="IPR018484">
    <property type="entry name" value="FGGY_N"/>
</dbReference>
<dbReference type="PANTHER" id="PTHR10196:SF67">
    <property type="entry name" value="SEDOHEPTULOKINASE"/>
    <property type="match status" value="1"/>
</dbReference>
<feature type="domain" description="Carbohydrate kinase FGGY N-terminal" evidence="4">
    <location>
        <begin position="3"/>
        <end position="219"/>
    </location>
</feature>
<accession>A0A7W8H9F8</accession>
<evidence type="ECO:0000259" key="5">
    <source>
        <dbReference type="Pfam" id="PF02782"/>
    </source>
</evidence>
<dbReference type="Proteomes" id="UP000543642">
    <property type="component" value="Unassembled WGS sequence"/>
</dbReference>
<evidence type="ECO:0000256" key="1">
    <source>
        <dbReference type="ARBA" id="ARBA00009156"/>
    </source>
</evidence>
<dbReference type="Pfam" id="PF00370">
    <property type="entry name" value="FGGY_N"/>
    <property type="match status" value="1"/>
</dbReference>
<comment type="similarity">
    <text evidence="1">Belongs to the FGGY kinase family.</text>
</comment>
<dbReference type="SUPFAM" id="SSF53067">
    <property type="entry name" value="Actin-like ATPase domain"/>
    <property type="match status" value="2"/>
</dbReference>
<dbReference type="PANTHER" id="PTHR10196">
    <property type="entry name" value="SUGAR KINASE"/>
    <property type="match status" value="1"/>
</dbReference>
<sequence>MNILGIDIGTTSICMVLYDPKKHKIVEMQSVQNAFLSAGNFLQDADEIVKKVEEMLKKWESFSFDAVGISSQMHGIVYVSDSGRAVSPLYTWKNPWGNCTFKNGESFARYLTGRTGYPLYTGYGTVTHFYLQTTGDISGDAVGFVDIGDYLAMRLTGAKNPVVNPSVGASFGGFNNSLGNFDMEVIEKAGVNIGFYPRICTWTEVVGHYHGKKVFTALGDHQASFLAAVEDRKRSIGVNVGTGAQVSVYASDLLDEADFFDRKTGSSIDIRPFPREGYLYTGASLNGGKVYERLALFFQEVCRQFTGITPDIYEKMEQIAAEQKKTSLIACPNLYGAREGKKAGENSGFFGLTEENFHPGDLIRSYVHAMAVELFQLYEIFPEKVKKEKTQIVSSGNGLGKNALLCEEVESVFGRPLRFSPFKEEAAAGAAIFAWENL</sequence>
<dbReference type="InterPro" id="IPR018485">
    <property type="entry name" value="FGGY_C"/>
</dbReference>
<evidence type="ECO:0000256" key="2">
    <source>
        <dbReference type="ARBA" id="ARBA00022679"/>
    </source>
</evidence>
<dbReference type="GO" id="GO:0050277">
    <property type="term" value="F:sedoheptulokinase activity"/>
    <property type="evidence" value="ECO:0007669"/>
    <property type="project" value="UniProtKB-EC"/>
</dbReference>
<evidence type="ECO:0000313" key="6">
    <source>
        <dbReference type="EMBL" id="MBB5264351.1"/>
    </source>
</evidence>
<gene>
    <name evidence="6" type="ORF">HNP82_001462</name>
</gene>
<evidence type="ECO:0000313" key="7">
    <source>
        <dbReference type="Proteomes" id="UP000543642"/>
    </source>
</evidence>
<organism evidence="6 7">
    <name type="scientific">Catenibacillus scindens</name>
    <dbReference type="NCBI Taxonomy" id="673271"/>
    <lineage>
        <taxon>Bacteria</taxon>
        <taxon>Bacillati</taxon>
        <taxon>Bacillota</taxon>
        <taxon>Clostridia</taxon>
        <taxon>Lachnospirales</taxon>
        <taxon>Lachnospiraceae</taxon>
        <taxon>Catenibacillus</taxon>
    </lineage>
</organism>
<dbReference type="EMBL" id="JACHFW010000004">
    <property type="protein sequence ID" value="MBB5264351.1"/>
    <property type="molecule type" value="Genomic_DNA"/>
</dbReference>
<dbReference type="InterPro" id="IPR043129">
    <property type="entry name" value="ATPase_NBD"/>
</dbReference>
<keyword evidence="3 6" id="KW-0418">Kinase</keyword>
<dbReference type="GO" id="GO:0005829">
    <property type="term" value="C:cytosol"/>
    <property type="evidence" value="ECO:0007669"/>
    <property type="project" value="TreeGrafter"/>
</dbReference>
<dbReference type="RefSeq" id="WP_183772901.1">
    <property type="nucleotide sequence ID" value="NZ_JACHFW010000004.1"/>
</dbReference>
<protein>
    <submittedName>
        <fullName evidence="6">Sedoheptulokinase</fullName>
        <ecNumber evidence="6">2.7.1.14</ecNumber>
    </submittedName>
</protein>
<reference evidence="6 7" key="1">
    <citation type="submission" date="2020-08" db="EMBL/GenBank/DDBJ databases">
        <title>Genomic Encyclopedia of Type Strains, Phase IV (KMG-IV): sequencing the most valuable type-strain genomes for metagenomic binning, comparative biology and taxonomic classification.</title>
        <authorList>
            <person name="Goeker M."/>
        </authorList>
    </citation>
    <scope>NUCLEOTIDE SEQUENCE [LARGE SCALE GENOMIC DNA]</scope>
    <source>
        <strain evidence="6 7">DSM 106146</strain>
    </source>
</reference>
<evidence type="ECO:0000259" key="4">
    <source>
        <dbReference type="Pfam" id="PF00370"/>
    </source>
</evidence>
<dbReference type="AlphaFoldDB" id="A0A7W8H9F8"/>